<evidence type="ECO:0000313" key="2">
    <source>
        <dbReference type="EMBL" id="KRR08345.1"/>
    </source>
</evidence>
<comment type="caution">
    <text evidence="2">The sequence shown here is derived from an EMBL/GenBank/DDBJ whole genome shotgun (WGS) entry which is preliminary data.</text>
</comment>
<name>A0A0R3LKW1_9BRAD</name>
<gene>
    <name evidence="2" type="ORF">CP49_40595</name>
</gene>
<protein>
    <submittedName>
        <fullName evidence="2">Uncharacterized protein</fullName>
    </submittedName>
</protein>
<evidence type="ECO:0000313" key="3">
    <source>
        <dbReference type="Proteomes" id="UP000051913"/>
    </source>
</evidence>
<keyword evidence="3" id="KW-1185">Reference proteome</keyword>
<feature type="compositionally biased region" description="Basic and acidic residues" evidence="1">
    <location>
        <begin position="358"/>
        <end position="372"/>
    </location>
</feature>
<dbReference type="AlphaFoldDB" id="A0A0R3LKW1"/>
<feature type="compositionally biased region" description="Basic and acidic residues" evidence="1">
    <location>
        <begin position="124"/>
        <end position="133"/>
    </location>
</feature>
<feature type="region of interest" description="Disordered" evidence="1">
    <location>
        <begin position="663"/>
        <end position="684"/>
    </location>
</feature>
<organism evidence="2 3">
    <name type="scientific">Bradyrhizobium valentinum</name>
    <dbReference type="NCBI Taxonomy" id="1518501"/>
    <lineage>
        <taxon>Bacteria</taxon>
        <taxon>Pseudomonadati</taxon>
        <taxon>Pseudomonadota</taxon>
        <taxon>Alphaproteobacteria</taxon>
        <taxon>Hyphomicrobiales</taxon>
        <taxon>Nitrobacteraceae</taxon>
        <taxon>Bradyrhizobium</taxon>
    </lineage>
</organism>
<feature type="region of interest" description="Disordered" evidence="1">
    <location>
        <begin position="172"/>
        <end position="211"/>
    </location>
</feature>
<dbReference type="Proteomes" id="UP000051913">
    <property type="component" value="Unassembled WGS sequence"/>
</dbReference>
<feature type="compositionally biased region" description="Polar residues" evidence="1">
    <location>
        <begin position="620"/>
        <end position="632"/>
    </location>
</feature>
<feature type="region of interest" description="Disordered" evidence="1">
    <location>
        <begin position="106"/>
        <end position="133"/>
    </location>
</feature>
<feature type="compositionally biased region" description="Basic and acidic residues" evidence="1">
    <location>
        <begin position="528"/>
        <end position="538"/>
    </location>
</feature>
<feature type="compositionally biased region" description="Basic and acidic residues" evidence="1">
    <location>
        <begin position="420"/>
        <end position="441"/>
    </location>
</feature>
<feature type="region of interest" description="Disordered" evidence="1">
    <location>
        <begin position="604"/>
        <end position="635"/>
    </location>
</feature>
<feature type="region of interest" description="Disordered" evidence="1">
    <location>
        <begin position="344"/>
        <end position="538"/>
    </location>
</feature>
<reference evidence="2 3" key="1">
    <citation type="submission" date="2014-03" db="EMBL/GenBank/DDBJ databases">
        <title>Bradyrhizobium valentinum sp. nov., isolated from effective nodules of Lupinus mariae-josephae, a lupine endemic of basic-lime soils in Eastern Spain.</title>
        <authorList>
            <person name="Duran D."/>
            <person name="Rey L."/>
            <person name="Navarro A."/>
            <person name="Busquets A."/>
            <person name="Imperial J."/>
            <person name="Ruiz-Argueso T."/>
        </authorList>
    </citation>
    <scope>NUCLEOTIDE SEQUENCE [LARGE SCALE GENOMIC DNA]</scope>
    <source>
        <strain evidence="2 3">LmjM3</strain>
    </source>
</reference>
<dbReference type="EMBL" id="LLXX01000080">
    <property type="protein sequence ID" value="KRR08345.1"/>
    <property type="molecule type" value="Genomic_DNA"/>
</dbReference>
<accession>A0A0R3LKW1</accession>
<proteinExistence type="predicted"/>
<feature type="compositionally biased region" description="Basic and acidic residues" evidence="1">
    <location>
        <begin position="663"/>
        <end position="676"/>
    </location>
</feature>
<feature type="compositionally biased region" description="Polar residues" evidence="1">
    <location>
        <begin position="113"/>
        <end position="122"/>
    </location>
</feature>
<evidence type="ECO:0000256" key="1">
    <source>
        <dbReference type="SAM" id="MobiDB-lite"/>
    </source>
</evidence>
<sequence length="983" mass="106997">MGRAVILYEQMNTACGIAGTLRNDSDGALFAQNTQNTMRRLPTQGRSATPWIAATLLAITWASETHACPKQARHPAEAQHAMATRGFASDGMAGYGGFEALASSSRRSERSVQVAQAATSDAGQPREREHHWSETLSCELTIARRDIELLQRLEQERDRVEWLEQDLAAARRDVETQSARAAKASEGASRLKQAEASGGTELETSLQHERERSARLEQDLAAALRDVEAQTALATKAAAEEVLQRKQAAEAGAGELRRSMQKERAGAHSLAQDLSMMRSAIYAYEAQARKAGAEAVELRRAVANGAPSLCKSAQEEHDRSARLEQDLAAARRDVETQTALAAKANEEACWPKQASESSKAEPQKSLQQEREPSTPLDQDLAAARRDVETQTVLAAKASEEASRLKQASESSEAELQKSLQQERERSARLEQDLAAARRDVEAQAALAAKASEEVSRLKQASESSEAELQKPLQQERERSAQLEQDLAAARREMESQTALASKAGEEASQLKQAGESSEARLQKSLQQKGDRAERLEQDLAAARRDVEIQTALASKASEEASRLKQANLSSEAELQKSLQQECGRSAQLQQDLAAARREVETQTVLASKASEEASRLGQARGSSGTELQQSLQQEREWSARLEQDLAAARREVETQTALVAKASEEASRLDKVRGSSEAELQQSLQQERQRYARLEQDLAATRREVETQTVLASKESEEMSRLKQASEKERKRADALAQDLSIARSAIYAYEAQARRLGDEVAELRQAAANGAPSLRESAQDGRDRTARLEQDLVTARRDLDTQAALAARASEEVARTRQAAERDSTSLRSSLRLERARAEQLERDLALAKQVVPNAVTVGSIARDKPAESAKSVTEWSPAAGVRNDAQPNSKKAAGAAALLARASALLGQGDIGAARIVLERAVEMGSVQASFSLAETYDPLILVKWGTLGTRGDAVRAQDLYAKADAAGIKEAKARIEALRR</sequence>